<reference evidence="1 2" key="1">
    <citation type="journal article" date="2022" name="New Phytol.">
        <title>Ecological generalism drives hyperdiversity of secondary metabolite gene clusters in xylarialean endophytes.</title>
        <authorList>
            <person name="Franco M.E.E."/>
            <person name="Wisecaver J.H."/>
            <person name="Arnold A.E."/>
            <person name="Ju Y.M."/>
            <person name="Slot J.C."/>
            <person name="Ahrendt S."/>
            <person name="Moore L.P."/>
            <person name="Eastman K.E."/>
            <person name="Scott K."/>
            <person name="Konkel Z."/>
            <person name="Mondo S.J."/>
            <person name="Kuo A."/>
            <person name="Hayes R.D."/>
            <person name="Haridas S."/>
            <person name="Andreopoulos B."/>
            <person name="Riley R."/>
            <person name="LaButti K."/>
            <person name="Pangilinan J."/>
            <person name="Lipzen A."/>
            <person name="Amirebrahimi M."/>
            <person name="Yan J."/>
            <person name="Adam C."/>
            <person name="Keymanesh K."/>
            <person name="Ng V."/>
            <person name="Louie K."/>
            <person name="Northen T."/>
            <person name="Drula E."/>
            <person name="Henrissat B."/>
            <person name="Hsieh H.M."/>
            <person name="Youens-Clark K."/>
            <person name="Lutzoni F."/>
            <person name="Miadlikowska J."/>
            <person name="Eastwood D.C."/>
            <person name="Hamelin R.C."/>
            <person name="Grigoriev I.V."/>
            <person name="U'Ren J.M."/>
        </authorList>
    </citation>
    <scope>NUCLEOTIDE SEQUENCE [LARGE SCALE GENOMIC DNA]</scope>
    <source>
        <strain evidence="1 2">CBS 119005</strain>
    </source>
</reference>
<dbReference type="EMBL" id="MU393451">
    <property type="protein sequence ID" value="KAI4867091.1"/>
    <property type="molecule type" value="Genomic_DNA"/>
</dbReference>
<gene>
    <name evidence="1" type="ORF">F4820DRAFT_468311</name>
</gene>
<evidence type="ECO:0000313" key="2">
    <source>
        <dbReference type="Proteomes" id="UP001497700"/>
    </source>
</evidence>
<keyword evidence="2" id="KW-1185">Reference proteome</keyword>
<proteinExistence type="predicted"/>
<sequence length="397" mass="46001">MSPPVQPQSAKSNWMQYPPKEVPRYDLPDPYVPPTNGLWGAEELVDSYANQLDELGRKIKDANEARKSLYTDSEVRQKLELHSFLRQTYANSAFDIQTRINAWEKALTLQDELEPERQAILKRDKVLINKILLEYKAYTDVRSYEAEASEAQALACLRAEETRKNAKKLTRVERNVKHMFGFSLDRLRSQEPILLSQKDTHPIQSQSPPVPDWFPILRSKFKQLLPDGDIADAFKALLQLIDKLQNEVEYWNRRGGAKSWDKIWHEPNKRWPHEFQRLKGGWWKCRSAPDAPLAERRCPVCHVKPKKTAQQPNRQNPQGKLDTVMECIHVAMEEVAKTDQAVVRQRLQQEQERKSNSSKIHNEVPLHQHVQPTADGPVNSVNSFNYSLLHGLEDPLR</sequence>
<evidence type="ECO:0000313" key="1">
    <source>
        <dbReference type="EMBL" id="KAI4867091.1"/>
    </source>
</evidence>
<accession>A0ACB9Z6D4</accession>
<protein>
    <submittedName>
        <fullName evidence="1">Uncharacterized protein</fullName>
    </submittedName>
</protein>
<name>A0ACB9Z6D4_9PEZI</name>
<organism evidence="1 2">
    <name type="scientific">Hypoxylon rubiginosum</name>
    <dbReference type="NCBI Taxonomy" id="110542"/>
    <lineage>
        <taxon>Eukaryota</taxon>
        <taxon>Fungi</taxon>
        <taxon>Dikarya</taxon>
        <taxon>Ascomycota</taxon>
        <taxon>Pezizomycotina</taxon>
        <taxon>Sordariomycetes</taxon>
        <taxon>Xylariomycetidae</taxon>
        <taxon>Xylariales</taxon>
        <taxon>Hypoxylaceae</taxon>
        <taxon>Hypoxylon</taxon>
    </lineage>
</organism>
<comment type="caution">
    <text evidence="1">The sequence shown here is derived from an EMBL/GenBank/DDBJ whole genome shotgun (WGS) entry which is preliminary data.</text>
</comment>
<dbReference type="Proteomes" id="UP001497700">
    <property type="component" value="Unassembled WGS sequence"/>
</dbReference>